<evidence type="ECO:0000256" key="1">
    <source>
        <dbReference type="ARBA" id="ARBA00004173"/>
    </source>
</evidence>
<comment type="subcellular location">
    <subcellularLocation>
        <location evidence="2">Endoplasmic reticulum</location>
    </subcellularLocation>
    <subcellularLocation>
        <location evidence="3">Membrane</location>
    </subcellularLocation>
    <subcellularLocation>
        <location evidence="1">Mitochondrion</location>
    </subcellularLocation>
</comment>
<gene>
    <name evidence="7" type="ORF">PAC_18247</name>
</gene>
<organism evidence="7 8">
    <name type="scientific">Phialocephala subalpina</name>
    <dbReference type="NCBI Taxonomy" id="576137"/>
    <lineage>
        <taxon>Eukaryota</taxon>
        <taxon>Fungi</taxon>
        <taxon>Dikarya</taxon>
        <taxon>Ascomycota</taxon>
        <taxon>Pezizomycotina</taxon>
        <taxon>Leotiomycetes</taxon>
        <taxon>Helotiales</taxon>
        <taxon>Mollisiaceae</taxon>
        <taxon>Phialocephala</taxon>
        <taxon>Phialocephala fortinii species complex</taxon>
    </lineage>
</organism>
<dbReference type="OrthoDB" id="427518at2759"/>
<protein>
    <recommendedName>
        <fullName evidence="9">DUF676 domain-containing protein</fullName>
    </recommendedName>
</protein>
<keyword evidence="6" id="KW-0472">Membrane</keyword>
<evidence type="ECO:0000313" key="8">
    <source>
        <dbReference type="Proteomes" id="UP000184330"/>
    </source>
</evidence>
<name>A0A1L7XTP2_9HELO</name>
<dbReference type="PANTHER" id="PTHR48182:SF2">
    <property type="entry name" value="PROTEIN SERAC1"/>
    <property type="match status" value="1"/>
</dbReference>
<keyword evidence="8" id="KW-1185">Reference proteome</keyword>
<dbReference type="GO" id="GO:0016020">
    <property type="term" value="C:membrane"/>
    <property type="evidence" value="ECO:0007669"/>
    <property type="project" value="UniProtKB-SubCell"/>
</dbReference>
<dbReference type="AlphaFoldDB" id="A0A1L7XTP2"/>
<reference evidence="7" key="1">
    <citation type="submission" date="2016-03" db="EMBL/GenBank/DDBJ databases">
        <authorList>
            <person name="Ploux O."/>
        </authorList>
    </citation>
    <scope>NUCLEOTIDE SEQUENCE [LARGE SCALE GENOMIC DNA]</scope>
    <source>
        <strain evidence="7">UAMH 11012</strain>
    </source>
</reference>
<accession>A0A1L7XTP2</accession>
<evidence type="ECO:0000313" key="7">
    <source>
        <dbReference type="EMBL" id="CZR68348.1"/>
    </source>
</evidence>
<keyword evidence="4" id="KW-0256">Endoplasmic reticulum</keyword>
<evidence type="ECO:0000256" key="4">
    <source>
        <dbReference type="ARBA" id="ARBA00022824"/>
    </source>
</evidence>
<evidence type="ECO:0000256" key="5">
    <source>
        <dbReference type="ARBA" id="ARBA00023128"/>
    </source>
</evidence>
<dbReference type="InterPro" id="IPR052374">
    <property type="entry name" value="SERAC1"/>
</dbReference>
<sequence length="263" mass="28796">MHAEVIKLGRAVGSRNRIVSGSEFLLDAANITDITELINLTSTPQICLISRLQAGQWLRLGSTLLLTAARIAALPAPQKSSEKLWLKDFLPGGLPKSVRVMLFEYNSSPAKGATSIKLNDHAKNLLQWLSLKRKASSPDAPQRPLVFICHSLGGLVVKEALVEGTIDTVYKSIVEATRLLVFFATPHQGGSYATVGDIAATIVRAGLRRPSNDLINSLKQDSDEATRRFEQSRHLQEIRNPACELVIGTIATELERALELERL</sequence>
<dbReference type="PANTHER" id="PTHR48182">
    <property type="entry name" value="PROTEIN SERAC1"/>
    <property type="match status" value="1"/>
</dbReference>
<dbReference type="Proteomes" id="UP000184330">
    <property type="component" value="Unassembled WGS sequence"/>
</dbReference>
<dbReference type="InterPro" id="IPR029058">
    <property type="entry name" value="AB_hydrolase_fold"/>
</dbReference>
<dbReference type="GO" id="GO:0005739">
    <property type="term" value="C:mitochondrion"/>
    <property type="evidence" value="ECO:0007669"/>
    <property type="project" value="UniProtKB-SubCell"/>
</dbReference>
<evidence type="ECO:0000256" key="2">
    <source>
        <dbReference type="ARBA" id="ARBA00004240"/>
    </source>
</evidence>
<evidence type="ECO:0000256" key="3">
    <source>
        <dbReference type="ARBA" id="ARBA00004370"/>
    </source>
</evidence>
<dbReference type="GO" id="GO:0005783">
    <property type="term" value="C:endoplasmic reticulum"/>
    <property type="evidence" value="ECO:0007669"/>
    <property type="project" value="UniProtKB-SubCell"/>
</dbReference>
<evidence type="ECO:0000256" key="6">
    <source>
        <dbReference type="ARBA" id="ARBA00023136"/>
    </source>
</evidence>
<dbReference type="EMBL" id="FJOG01000054">
    <property type="protein sequence ID" value="CZR68348.1"/>
    <property type="molecule type" value="Genomic_DNA"/>
</dbReference>
<dbReference type="SUPFAM" id="SSF53474">
    <property type="entry name" value="alpha/beta-Hydrolases"/>
    <property type="match status" value="1"/>
</dbReference>
<proteinExistence type="predicted"/>
<dbReference type="Gene3D" id="3.40.50.1820">
    <property type="entry name" value="alpha/beta hydrolase"/>
    <property type="match status" value="1"/>
</dbReference>
<evidence type="ECO:0008006" key="9">
    <source>
        <dbReference type="Google" id="ProtNLM"/>
    </source>
</evidence>
<keyword evidence="5" id="KW-0496">Mitochondrion</keyword>